<reference evidence="8 9" key="1">
    <citation type="submission" date="2015-07" db="EMBL/GenBank/DDBJ databases">
        <title>The genome of Eufriesea mexicana.</title>
        <authorList>
            <person name="Pan H."/>
            <person name="Kapheim K."/>
        </authorList>
    </citation>
    <scope>NUCLEOTIDE SEQUENCE [LARGE SCALE GENOMIC DNA]</scope>
    <source>
        <strain evidence="8">0111107269</strain>
        <tissue evidence="8">Whole body</tissue>
    </source>
</reference>
<keyword evidence="3 6" id="KW-0378">Hydrolase</keyword>
<dbReference type="InterPro" id="IPR029058">
    <property type="entry name" value="AB_hydrolase_fold"/>
</dbReference>
<dbReference type="OrthoDB" id="6846267at2759"/>
<feature type="domain" description="Carboxylesterase type B" evidence="7">
    <location>
        <begin position="53"/>
        <end position="261"/>
    </location>
</feature>
<protein>
    <recommendedName>
        <fullName evidence="6">Carboxylic ester hydrolase</fullName>
        <ecNumber evidence="6">3.1.1.-</ecNumber>
    </recommendedName>
</protein>
<evidence type="ECO:0000259" key="7">
    <source>
        <dbReference type="Pfam" id="PF00135"/>
    </source>
</evidence>
<dbReference type="PANTHER" id="PTHR43142:SF1">
    <property type="entry name" value="CARBOXYLIC ESTER HYDROLASE"/>
    <property type="match status" value="1"/>
</dbReference>
<dbReference type="PANTHER" id="PTHR43142">
    <property type="entry name" value="CARBOXYLIC ESTER HYDROLASE"/>
    <property type="match status" value="1"/>
</dbReference>
<dbReference type="PROSITE" id="PS00122">
    <property type="entry name" value="CARBOXYLESTERASE_B_1"/>
    <property type="match status" value="1"/>
</dbReference>
<name>A0A310SGE4_9HYME</name>
<keyword evidence="5" id="KW-0325">Glycoprotein</keyword>
<organism evidence="8 9">
    <name type="scientific">Eufriesea mexicana</name>
    <dbReference type="NCBI Taxonomy" id="516756"/>
    <lineage>
        <taxon>Eukaryota</taxon>
        <taxon>Metazoa</taxon>
        <taxon>Ecdysozoa</taxon>
        <taxon>Arthropoda</taxon>
        <taxon>Hexapoda</taxon>
        <taxon>Insecta</taxon>
        <taxon>Pterygota</taxon>
        <taxon>Neoptera</taxon>
        <taxon>Endopterygota</taxon>
        <taxon>Hymenoptera</taxon>
        <taxon>Apocrita</taxon>
        <taxon>Aculeata</taxon>
        <taxon>Apoidea</taxon>
        <taxon>Anthophila</taxon>
        <taxon>Apidae</taxon>
        <taxon>Eufriesea</taxon>
    </lineage>
</organism>
<evidence type="ECO:0000256" key="5">
    <source>
        <dbReference type="ARBA" id="ARBA00023180"/>
    </source>
</evidence>
<dbReference type="GO" id="GO:0052689">
    <property type="term" value="F:carboxylic ester hydrolase activity"/>
    <property type="evidence" value="ECO:0007669"/>
    <property type="project" value="UniProtKB-KW"/>
</dbReference>
<evidence type="ECO:0000313" key="8">
    <source>
        <dbReference type="EMBL" id="OAD61354.1"/>
    </source>
</evidence>
<evidence type="ECO:0000256" key="1">
    <source>
        <dbReference type="ARBA" id="ARBA00005964"/>
    </source>
</evidence>
<evidence type="ECO:0000256" key="4">
    <source>
        <dbReference type="ARBA" id="ARBA00023157"/>
    </source>
</evidence>
<evidence type="ECO:0000256" key="6">
    <source>
        <dbReference type="RuleBase" id="RU361235"/>
    </source>
</evidence>
<dbReference type="InterPro" id="IPR019826">
    <property type="entry name" value="Carboxylesterase_B_AS"/>
</dbReference>
<dbReference type="Pfam" id="PF00135">
    <property type="entry name" value="COesterase"/>
    <property type="match status" value="2"/>
</dbReference>
<keyword evidence="2" id="KW-0719">Serine esterase</keyword>
<dbReference type="InterPro" id="IPR002018">
    <property type="entry name" value="CarbesteraseB"/>
</dbReference>
<comment type="similarity">
    <text evidence="1 6">Belongs to the type-B carboxylesterase/lipase family.</text>
</comment>
<dbReference type="SUPFAM" id="SSF53474">
    <property type="entry name" value="alpha/beta-Hydrolases"/>
    <property type="match status" value="1"/>
</dbReference>
<dbReference type="EMBL" id="KQ760221">
    <property type="protein sequence ID" value="OAD61354.1"/>
    <property type="molecule type" value="Genomic_DNA"/>
</dbReference>
<keyword evidence="9" id="KW-1185">Reference proteome</keyword>
<feature type="domain" description="Carboxylesterase type B" evidence="7">
    <location>
        <begin position="284"/>
        <end position="435"/>
    </location>
</feature>
<dbReference type="Proteomes" id="UP000250275">
    <property type="component" value="Unassembled WGS sequence"/>
</dbReference>
<evidence type="ECO:0000256" key="2">
    <source>
        <dbReference type="ARBA" id="ARBA00022487"/>
    </source>
</evidence>
<dbReference type="EC" id="3.1.1.-" evidence="6"/>
<accession>A0A310SGE4</accession>
<evidence type="ECO:0000256" key="3">
    <source>
        <dbReference type="ARBA" id="ARBA00022801"/>
    </source>
</evidence>
<dbReference type="AlphaFoldDB" id="A0A310SGE4"/>
<proteinExistence type="inferred from homology"/>
<keyword evidence="4" id="KW-1015">Disulfide bond</keyword>
<dbReference type="Gene3D" id="3.40.50.1820">
    <property type="entry name" value="alpha/beta hydrolase"/>
    <property type="match status" value="2"/>
</dbReference>
<gene>
    <name evidence="8" type="ORF">WN48_01365</name>
</gene>
<evidence type="ECO:0000313" key="9">
    <source>
        <dbReference type="Proteomes" id="UP000250275"/>
    </source>
</evidence>
<sequence>MVRFHGSAHPWKPYEDTIRSLGTAENTKPSRAFAMRNPQLANLDFRKYIMNIQPPHPAEEWSGELLATKKCSICTQYYPSYSVGYLPPIPGSEDCLYLDIYAAIRKSKNTLLPVIFWIHGGANLFGSGSDLNKTLMMDRDVVVFTFNYRLGPFGFLSTGDSVVPGNMGMKDQSLALRWVWNKIQNFGGDPKRVTLFGFSSGASRGISIGGVALAPWSRMGQARDKARKMAATVGCPTTCETEMVNCVQTRPANLLTRALDDYLQLNDNWNDIAPHMLIFNDTIPPNQKRQVAEETRKHYLGSEPIDRNSIIPIISMLGDRQWGYCMEKAMRLQAKRNKCPMWTYVYSYKTMYSITEALMRQTRKLGVNNGEDIYLVTVTPLMNVTWSSDVQMQQILLDIYISFATHGEPRMPQVDWQPVNPYDKYYHYLHIVDPQRIGMDTGFDFGPRSLWDRITTIEQQTDRIGRM</sequence>